<sequence length="418" mass="47220">MLPSILPFLYQTRTIQHGLRPSTFTRVVRLAHSFSHNKPSYSIPFDWEDDPHHDEFSGSASSQSSTITPSEAEVFKGIFDEISQGRMPVSKKKTAFNAMREQVAPTSATGEGQLDNKARSIVDQARLTDFRDKFLSRYPSSLRNAAQVALGLFEVPANEEGTRTFMELKEADAANWAERVMYDQLRSEERGRVDGLMEDCTTDTELWNLMEREVFTLPERLGILQGDVAASSKSNNKKKKKSTKTKGKSVAKEPIDDPATSPESNSERRLMDIHGRLYPHFIYNGLKLLDTKFKRSSPYTFEILPRVKELGLPSYVLGVSTSFYSRLASLYWTRFGDSNAALSVLQEMLSSGLYANDESMEVVESIRDHLHGCTWGAQGPFVMAMMESSPYDASLSQRLENMRRYIRTSIAQERQDSA</sequence>
<evidence type="ECO:0000313" key="3">
    <source>
        <dbReference type="EMBL" id="PQK10759.1"/>
    </source>
</evidence>
<dbReference type="Pfam" id="PF19189">
    <property type="entry name" value="Mtf2"/>
    <property type="match status" value="1"/>
</dbReference>
<accession>A0A2S7Y3Z9</accession>
<evidence type="ECO:0000259" key="2">
    <source>
        <dbReference type="Pfam" id="PF19189"/>
    </source>
</evidence>
<feature type="compositionally biased region" description="Basic residues" evidence="1">
    <location>
        <begin position="235"/>
        <end position="249"/>
    </location>
</feature>
<dbReference type="InterPro" id="IPR043837">
    <property type="entry name" value="Mtf2-like_C"/>
</dbReference>
<dbReference type="OrthoDB" id="2444174at2759"/>
<name>A0A2S7Y3Z9_BEABA</name>
<comment type="caution">
    <text evidence="3">The sequence shown here is derived from an EMBL/GenBank/DDBJ whole genome shotgun (WGS) entry which is preliminary data.</text>
</comment>
<proteinExistence type="predicted"/>
<evidence type="ECO:0000313" key="4">
    <source>
        <dbReference type="Proteomes" id="UP000237441"/>
    </source>
</evidence>
<reference evidence="3 4" key="1">
    <citation type="submission" date="2016-07" db="EMBL/GenBank/DDBJ databases">
        <title>Comparative genomics of the entomopathogenic fungus Beauveria bassiana.</title>
        <authorList>
            <person name="Valero Jimenez C.A."/>
            <person name="Zwaan B.J."/>
            <person name="Van Kan J.A."/>
            <person name="Takken W."/>
            <person name="Debets A.J."/>
            <person name="Schoustra S.E."/>
            <person name="Koenraadt C.J."/>
        </authorList>
    </citation>
    <scope>NUCLEOTIDE SEQUENCE [LARGE SCALE GENOMIC DNA]</scope>
    <source>
        <strain evidence="3 4">ARSEF 8028</strain>
    </source>
</reference>
<gene>
    <name evidence="3" type="ORF">BB8028_0002g10780</name>
</gene>
<dbReference type="PANTHER" id="PTHR39468">
    <property type="entry name" value="CHROMOSOME 7, WHOLE GENOME SHOTGUN SEQUENCE"/>
    <property type="match status" value="1"/>
</dbReference>
<evidence type="ECO:0000256" key="1">
    <source>
        <dbReference type="SAM" id="MobiDB-lite"/>
    </source>
</evidence>
<feature type="region of interest" description="Disordered" evidence="1">
    <location>
        <begin position="232"/>
        <end position="268"/>
    </location>
</feature>
<dbReference type="PANTHER" id="PTHR39468:SF1">
    <property type="entry name" value="MTF2-LIKE C-TERMINAL DOMAIN-CONTAINING PROTEIN"/>
    <property type="match status" value="1"/>
</dbReference>
<feature type="domain" description="Mtf2-like C-terminal" evidence="2">
    <location>
        <begin position="196"/>
        <end position="403"/>
    </location>
</feature>
<dbReference type="AlphaFoldDB" id="A0A2S7Y3Z9"/>
<dbReference type="EMBL" id="JRHA01000002">
    <property type="protein sequence ID" value="PQK10759.1"/>
    <property type="molecule type" value="Genomic_DNA"/>
</dbReference>
<organism evidence="3 4">
    <name type="scientific">Beauveria bassiana</name>
    <name type="common">White muscardine disease fungus</name>
    <name type="synonym">Tritirachium shiotae</name>
    <dbReference type="NCBI Taxonomy" id="176275"/>
    <lineage>
        <taxon>Eukaryota</taxon>
        <taxon>Fungi</taxon>
        <taxon>Dikarya</taxon>
        <taxon>Ascomycota</taxon>
        <taxon>Pezizomycotina</taxon>
        <taxon>Sordariomycetes</taxon>
        <taxon>Hypocreomycetidae</taxon>
        <taxon>Hypocreales</taxon>
        <taxon>Cordycipitaceae</taxon>
        <taxon>Beauveria</taxon>
    </lineage>
</organism>
<protein>
    <recommendedName>
        <fullName evidence="2">Mtf2-like C-terminal domain-containing protein</fullName>
    </recommendedName>
</protein>
<dbReference type="GO" id="GO:0005739">
    <property type="term" value="C:mitochondrion"/>
    <property type="evidence" value="ECO:0007669"/>
    <property type="project" value="InterPro"/>
</dbReference>
<dbReference type="InterPro" id="IPR040009">
    <property type="entry name" value="Mtf2/C5D6.12-like"/>
</dbReference>
<dbReference type="Proteomes" id="UP000237441">
    <property type="component" value="Unassembled WGS sequence"/>
</dbReference>